<reference evidence="2" key="1">
    <citation type="journal article" date="2019" name="Int. J. Syst. Evol. Microbiol.">
        <title>The Global Catalogue of Microorganisms (GCM) 10K type strain sequencing project: providing services to taxonomists for standard genome sequencing and annotation.</title>
        <authorList>
            <consortium name="The Broad Institute Genomics Platform"/>
            <consortium name="The Broad Institute Genome Sequencing Center for Infectious Disease"/>
            <person name="Wu L."/>
            <person name="Ma J."/>
        </authorList>
    </citation>
    <scope>NUCLEOTIDE SEQUENCE [LARGE SCALE GENOMIC DNA]</scope>
    <source>
        <strain evidence="2">JCM 13250</strain>
    </source>
</reference>
<gene>
    <name evidence="1" type="ORF">GCM10009682_63780</name>
</gene>
<dbReference type="EMBL" id="BAAALT010000364">
    <property type="protein sequence ID" value="GAA1838707.1"/>
    <property type="molecule type" value="Genomic_DNA"/>
</dbReference>
<keyword evidence="2" id="KW-1185">Reference proteome</keyword>
<dbReference type="Proteomes" id="UP001500218">
    <property type="component" value="Unassembled WGS sequence"/>
</dbReference>
<name>A0ABP4Z2V1_9ACTN</name>
<protein>
    <submittedName>
        <fullName evidence="1">Uncharacterized protein</fullName>
    </submittedName>
</protein>
<organism evidence="1 2">
    <name type="scientific">Luedemannella flava</name>
    <dbReference type="NCBI Taxonomy" id="349316"/>
    <lineage>
        <taxon>Bacteria</taxon>
        <taxon>Bacillati</taxon>
        <taxon>Actinomycetota</taxon>
        <taxon>Actinomycetes</taxon>
        <taxon>Micromonosporales</taxon>
        <taxon>Micromonosporaceae</taxon>
        <taxon>Luedemannella</taxon>
    </lineage>
</organism>
<sequence length="47" mass="5441">MSGRLPSPDRVPLTRRLQPDELVAELNGDADHEWLTALVKRYRALKR</sequence>
<dbReference type="RefSeq" id="WP_344140617.1">
    <property type="nucleotide sequence ID" value="NZ_BAAALT010000364.1"/>
</dbReference>
<evidence type="ECO:0000313" key="1">
    <source>
        <dbReference type="EMBL" id="GAA1838707.1"/>
    </source>
</evidence>
<evidence type="ECO:0000313" key="2">
    <source>
        <dbReference type="Proteomes" id="UP001500218"/>
    </source>
</evidence>
<comment type="caution">
    <text evidence="1">The sequence shown here is derived from an EMBL/GenBank/DDBJ whole genome shotgun (WGS) entry which is preliminary data.</text>
</comment>
<accession>A0ABP4Z2V1</accession>
<proteinExistence type="predicted"/>